<comment type="subcellular location">
    <subcellularLocation>
        <location evidence="2">Cytoplasm</location>
    </subcellularLocation>
    <subcellularLocation>
        <location evidence="1">Membrane</location>
        <topology evidence="1">Single-pass membrane protein</topology>
    </subcellularLocation>
</comment>
<evidence type="ECO:0000256" key="2">
    <source>
        <dbReference type="ARBA" id="ARBA00004496"/>
    </source>
</evidence>
<name>A0ABM1TKA8_LIMPO</name>
<proteinExistence type="predicted"/>
<feature type="compositionally biased region" description="Polar residues" evidence="8">
    <location>
        <begin position="314"/>
        <end position="330"/>
    </location>
</feature>
<keyword evidence="10" id="KW-1185">Reference proteome</keyword>
<accession>A0ABM1TKA8</accession>
<keyword evidence="6" id="KW-0175">Coiled coil</keyword>
<gene>
    <name evidence="11" type="primary">LOC106471993</name>
</gene>
<evidence type="ECO:0000256" key="5">
    <source>
        <dbReference type="ARBA" id="ARBA00022989"/>
    </source>
</evidence>
<dbReference type="Pfam" id="PF05781">
    <property type="entry name" value="MRVI1"/>
    <property type="match status" value="1"/>
</dbReference>
<dbReference type="InterPro" id="IPR008677">
    <property type="entry name" value="MRVI1"/>
</dbReference>
<evidence type="ECO:0000313" key="10">
    <source>
        <dbReference type="Proteomes" id="UP000694941"/>
    </source>
</evidence>
<dbReference type="PANTHER" id="PTHR15352">
    <property type="entry name" value="LYMPHOID-RESTRICTED MEMBRANE PROTEIN, JAW1"/>
    <property type="match status" value="1"/>
</dbReference>
<feature type="transmembrane region" description="Helical" evidence="9">
    <location>
        <begin position="420"/>
        <end position="441"/>
    </location>
</feature>
<keyword evidence="3" id="KW-0963">Cytoplasm</keyword>
<dbReference type="RefSeq" id="XP_022256314.1">
    <property type="nucleotide sequence ID" value="XM_022400606.1"/>
</dbReference>
<feature type="region of interest" description="Disordered" evidence="8">
    <location>
        <begin position="305"/>
        <end position="353"/>
    </location>
</feature>
<evidence type="ECO:0000256" key="1">
    <source>
        <dbReference type="ARBA" id="ARBA00004167"/>
    </source>
</evidence>
<dbReference type="GeneID" id="106471993"/>
<keyword evidence="4 9" id="KW-0812">Transmembrane</keyword>
<evidence type="ECO:0000256" key="3">
    <source>
        <dbReference type="ARBA" id="ARBA00022490"/>
    </source>
</evidence>
<sequence length="478" mass="54190">MCCIIFRNEHLSEQEVESKCGSLLLAFKIDKLTLSKRLQLQQRQRNIAEKNVENAIHALKISLNTLNRLSTDHQVRELIVSMYQQIDILQQSFSRVSSRAEVYGAVQQEDRMNRAFEVMVMYVENMKHIYQKEPHELKVTRKLVTKSHVVPTNSVSALEDGRDQQSFCYLSIANLPSFVSDLSSHFVHLQAIKKVYRRASIEMFCRASSIEPYPNPVLSSFSIVQDSRSHSFPSNGPSSGKVDSTNSNSLMTKLTFSVVSSSIPSSTRRRCYSLPAILPTDFAKPTASLSLPIRVKEDINEATEFHLQNRKSGENTSTYDPNNKSGNSNEKSYKNTEDKQEKKKRPKSTLRNTEALSTKTEFEILCQLYKDPEAIDNVNKKVITEHRAVKNRTIGGNTSYLRGIYNKLVNKDSATICERFRFGISVILIIAGFLSLLLTFLPYQASANAYHTYPISIEEIVEILLSPYLSLKPPSNVI</sequence>
<reference evidence="11" key="1">
    <citation type="submission" date="2025-08" db="UniProtKB">
        <authorList>
            <consortium name="RefSeq"/>
        </authorList>
    </citation>
    <scope>IDENTIFICATION</scope>
    <source>
        <tissue evidence="11">Muscle</tissue>
    </source>
</reference>
<evidence type="ECO:0000256" key="7">
    <source>
        <dbReference type="ARBA" id="ARBA00023136"/>
    </source>
</evidence>
<evidence type="ECO:0000256" key="6">
    <source>
        <dbReference type="ARBA" id="ARBA00023054"/>
    </source>
</evidence>
<keyword evidence="5 9" id="KW-1133">Transmembrane helix</keyword>
<organism evidence="10 11">
    <name type="scientific">Limulus polyphemus</name>
    <name type="common">Atlantic horseshoe crab</name>
    <dbReference type="NCBI Taxonomy" id="6850"/>
    <lineage>
        <taxon>Eukaryota</taxon>
        <taxon>Metazoa</taxon>
        <taxon>Ecdysozoa</taxon>
        <taxon>Arthropoda</taxon>
        <taxon>Chelicerata</taxon>
        <taxon>Merostomata</taxon>
        <taxon>Xiphosura</taxon>
        <taxon>Limulidae</taxon>
        <taxon>Limulus</taxon>
    </lineage>
</organism>
<keyword evidence="7 9" id="KW-0472">Membrane</keyword>
<protein>
    <submittedName>
        <fullName evidence="11">Protein MRVI1-like</fullName>
    </submittedName>
</protein>
<evidence type="ECO:0000256" key="8">
    <source>
        <dbReference type="SAM" id="MobiDB-lite"/>
    </source>
</evidence>
<evidence type="ECO:0000256" key="4">
    <source>
        <dbReference type="ARBA" id="ARBA00022692"/>
    </source>
</evidence>
<evidence type="ECO:0000313" key="11">
    <source>
        <dbReference type="RefSeq" id="XP_022256314.1"/>
    </source>
</evidence>
<dbReference type="PANTHER" id="PTHR15352:SF1">
    <property type="entry name" value="KASH5-LIKE COILED-COIL DOMAIN-CONTAINING PROTEIN"/>
    <property type="match status" value="1"/>
</dbReference>
<dbReference type="Proteomes" id="UP000694941">
    <property type="component" value="Unplaced"/>
</dbReference>
<feature type="compositionally biased region" description="Basic and acidic residues" evidence="8">
    <location>
        <begin position="331"/>
        <end position="341"/>
    </location>
</feature>
<evidence type="ECO:0000256" key="9">
    <source>
        <dbReference type="SAM" id="Phobius"/>
    </source>
</evidence>